<keyword evidence="1" id="KW-0472">Membrane</keyword>
<keyword evidence="1" id="KW-1133">Transmembrane helix</keyword>
<dbReference type="PROSITE" id="PS50231">
    <property type="entry name" value="RICIN_B_LECTIN"/>
    <property type="match status" value="1"/>
</dbReference>
<dbReference type="InterPro" id="IPR000772">
    <property type="entry name" value="Ricin_B_lectin"/>
</dbReference>
<dbReference type="EMBL" id="LN853680">
    <property type="protein sequence ID" value="CRY96460.1"/>
    <property type="molecule type" value="Genomic_DNA"/>
</dbReference>
<dbReference type="InterPro" id="IPR035992">
    <property type="entry name" value="Ricin_B-like_lectins"/>
</dbReference>
<feature type="domain" description="Ricin B lectin" evidence="2">
    <location>
        <begin position="78"/>
        <end position="219"/>
    </location>
</feature>
<reference evidence="3" key="1">
    <citation type="submission" date="2015-06" db="EMBL/GenBank/DDBJ databases">
        <authorList>
            <person name="Joergensen T."/>
        </authorList>
    </citation>
    <scope>NUCLEOTIDE SEQUENCE</scope>
    <source>
        <strain evidence="3">RGFK1099</strain>
    </source>
</reference>
<keyword evidence="1" id="KW-0812">Transmembrane</keyword>
<dbReference type="Gene3D" id="2.80.10.50">
    <property type="match status" value="1"/>
</dbReference>
<evidence type="ECO:0000259" key="2">
    <source>
        <dbReference type="SMART" id="SM00458"/>
    </source>
</evidence>
<accession>A0A0H5Q4U0</accession>
<dbReference type="AlphaFoldDB" id="A0A0H5Q4U0"/>
<dbReference type="CDD" id="cd23445">
    <property type="entry name" value="beta-trefoil_Ricin_HA17-like"/>
    <property type="match status" value="1"/>
</dbReference>
<dbReference type="SUPFAM" id="SSF50370">
    <property type="entry name" value="Ricin B-like lectins"/>
    <property type="match status" value="1"/>
</dbReference>
<evidence type="ECO:0000256" key="1">
    <source>
        <dbReference type="SAM" id="Phobius"/>
    </source>
</evidence>
<name>A0A0H5Q4U0_9ZZZZ</name>
<sequence length="281" mass="31536">MTRAQEWADLLALEPPAQLADTVDRALARRAKERQKKDRRKALLARWNRRLVSLALSLVLTAALVPAQAAKTYDKISNGTYIVSSKASESMKLDMLGTYTGKATNAQVYKYTPANLTQQFQFTYNKDKSWYGIYPMSNTKMALNAYSNKPVANTNVNVWPKDSKNSTQNWVLERVEGNYYIIRLAYNKNLVLTATGTKNMSNVKLTKYTGSSKQIWKLTPLKTPGSSATVISEATAKKFDQMDEANKKLCQLAKKESIDALGKILHQASLAMKCNYNRADN</sequence>
<protein>
    <recommendedName>
        <fullName evidence="2">Ricin B lectin domain-containing protein</fullName>
    </recommendedName>
</protein>
<dbReference type="Pfam" id="PF14200">
    <property type="entry name" value="RicinB_lectin_2"/>
    <property type="match status" value="1"/>
</dbReference>
<dbReference type="SMART" id="SM00458">
    <property type="entry name" value="RICIN"/>
    <property type="match status" value="1"/>
</dbReference>
<organism evidence="3">
    <name type="scientific">uncultured prokaryote</name>
    <dbReference type="NCBI Taxonomy" id="198431"/>
    <lineage>
        <taxon>unclassified sequences</taxon>
        <taxon>environmental samples</taxon>
    </lineage>
</organism>
<reference evidence="3" key="2">
    <citation type="submission" date="2015-07" db="EMBL/GenBank/DDBJ databases">
        <title>Plasmids, circular viruses and viroids from rat gut.</title>
        <authorList>
            <person name="Jorgensen T.J."/>
            <person name="Hansen M.A."/>
            <person name="Xu Z."/>
            <person name="Tabak M.A."/>
            <person name="Sorensen S.J."/>
            <person name="Hansen L.H."/>
        </authorList>
    </citation>
    <scope>NUCLEOTIDE SEQUENCE</scope>
    <source>
        <strain evidence="3">RGFK1099</strain>
    </source>
</reference>
<evidence type="ECO:0000313" key="3">
    <source>
        <dbReference type="EMBL" id="CRY96460.1"/>
    </source>
</evidence>
<feature type="transmembrane region" description="Helical" evidence="1">
    <location>
        <begin position="47"/>
        <end position="67"/>
    </location>
</feature>
<proteinExistence type="predicted"/>